<evidence type="ECO:0000313" key="2">
    <source>
        <dbReference type="Proteomes" id="UP000036681"/>
    </source>
</evidence>
<name>A0A0M3ILY2_ASCLU</name>
<organism evidence="2 3">
    <name type="scientific">Ascaris lumbricoides</name>
    <name type="common">Giant roundworm</name>
    <dbReference type="NCBI Taxonomy" id="6252"/>
    <lineage>
        <taxon>Eukaryota</taxon>
        <taxon>Metazoa</taxon>
        <taxon>Ecdysozoa</taxon>
        <taxon>Nematoda</taxon>
        <taxon>Chromadorea</taxon>
        <taxon>Rhabditida</taxon>
        <taxon>Spirurina</taxon>
        <taxon>Ascaridomorpha</taxon>
        <taxon>Ascaridoidea</taxon>
        <taxon>Ascarididae</taxon>
        <taxon>Ascaris</taxon>
    </lineage>
</organism>
<reference evidence="3" key="1">
    <citation type="submission" date="2017-02" db="UniProtKB">
        <authorList>
            <consortium name="WormBaseParasite"/>
        </authorList>
    </citation>
    <scope>IDENTIFICATION</scope>
</reference>
<evidence type="ECO:0000256" key="1">
    <source>
        <dbReference type="SAM" id="MobiDB-lite"/>
    </source>
</evidence>
<protein>
    <submittedName>
        <fullName evidence="3">DMAP1 domain-containing protein</fullName>
    </submittedName>
</protein>
<keyword evidence="2" id="KW-1185">Reference proteome</keyword>
<dbReference type="PANTHER" id="PTHR23034">
    <property type="entry name" value="GLUTAMATE-RICH PROTEIN 3"/>
    <property type="match status" value="1"/>
</dbReference>
<feature type="region of interest" description="Disordered" evidence="1">
    <location>
        <begin position="91"/>
        <end position="146"/>
    </location>
</feature>
<sequence length="173" mass="20199">MADSLLDNYNPLYDVHLRQYFALPHMQKHLRNIGLLQGDDNEDCDDETQLYARHHAMMDLMLRNRETQLAKLADVQKKLDAAEKVEICRKIRSGATSPESHRRSKPSRRRFSASKRQRRSSTSTDDKDLIKKIETENEEPQTGDPHYVYNRLSACVGKYRYLHKVKLNSSLII</sequence>
<dbReference type="PANTHER" id="PTHR23034:SF2">
    <property type="entry name" value="GLUTAMATE-RICH PROTEIN 3"/>
    <property type="match status" value="1"/>
</dbReference>
<dbReference type="WBParaSite" id="ALUE_0001976001-mRNA-1">
    <property type="protein sequence ID" value="ALUE_0001976001-mRNA-1"/>
    <property type="gene ID" value="ALUE_0001976001"/>
</dbReference>
<feature type="compositionally biased region" description="Basic and acidic residues" evidence="1">
    <location>
        <begin position="124"/>
        <end position="135"/>
    </location>
</feature>
<accession>A0A0M3ILY2</accession>
<dbReference type="AlphaFoldDB" id="A0A0M3ILY2"/>
<evidence type="ECO:0000313" key="3">
    <source>
        <dbReference type="WBParaSite" id="ALUE_0001976001-mRNA-1"/>
    </source>
</evidence>
<proteinExistence type="predicted"/>
<feature type="compositionally biased region" description="Basic residues" evidence="1">
    <location>
        <begin position="102"/>
        <end position="119"/>
    </location>
</feature>
<dbReference type="Proteomes" id="UP000036681">
    <property type="component" value="Unplaced"/>
</dbReference>
<dbReference type="InterPro" id="IPR027962">
    <property type="entry name" value="ERICH3"/>
</dbReference>